<comment type="caution">
    <text evidence="2">The sequence shown here is derived from an EMBL/GenBank/DDBJ whole genome shotgun (WGS) entry which is preliminary data.</text>
</comment>
<evidence type="ECO:0000313" key="2">
    <source>
        <dbReference type="EMBL" id="KFX06721.1"/>
    </source>
</evidence>
<dbReference type="InterPro" id="IPR017087">
    <property type="entry name" value="UCP037004"/>
</dbReference>
<dbReference type="EMBL" id="JQHL01000002">
    <property type="protein sequence ID" value="KFX21003.1"/>
    <property type="molecule type" value="Genomic_DNA"/>
</dbReference>
<evidence type="ECO:0000313" key="5">
    <source>
        <dbReference type="Proteomes" id="UP000032874"/>
    </source>
</evidence>
<dbReference type="RefSeq" id="WP_039302042.1">
    <property type="nucleotide sequence ID" value="NZ_JAODTE010000002.1"/>
</dbReference>
<dbReference type="Proteomes" id="UP000032874">
    <property type="component" value="Unassembled WGS sequence"/>
</dbReference>
<accession>A0A093VKC7</accession>
<protein>
    <submittedName>
        <fullName evidence="2">Membrane protein</fullName>
    </submittedName>
</protein>
<dbReference type="eggNOG" id="COG1683">
    <property type="taxonomic scope" value="Bacteria"/>
</dbReference>
<sequence>MTLELIPVGISACLLGNPVRFDGGHKRLTFAVEQLAPYFRFEPVCPEMAIGLPVPRPALRLVREGENRITLRASNGSPLDVTQQMTIFSADKVSELEHLCGYIVCAKSPSCGMERVKIYDEAQKNARKSGIGLYTQELMRQMPWLPVEEDGRLHDPGLRENFIERVYALHELNQLWQNGLSRGALIAFHSRYKLLLLAHSQPEYRELGPFVAGIDKWESLEEYVVEYRTRLMKLLSTPATRRNHTNVLMHVQGYFRRQLNSQQRQELAQLIDRYRQGLQPLLAPITLLKHYMAEYPDAYLAQQRYFEPYPEALRLRYGH</sequence>
<dbReference type="Pfam" id="PF04463">
    <property type="entry name" value="2-thiour_desulf"/>
    <property type="match status" value="1"/>
</dbReference>
<dbReference type="OrthoDB" id="495783at2"/>
<dbReference type="AlphaFoldDB" id="A0A093VKC7"/>
<name>A0A093VKC7_9GAMM</name>
<dbReference type="PANTHER" id="PTHR30087">
    <property type="entry name" value="INNER MEMBRANE PROTEIN"/>
    <property type="match status" value="1"/>
</dbReference>
<proteinExistence type="predicted"/>
<dbReference type="eggNOG" id="COG3272">
    <property type="taxonomic scope" value="Bacteria"/>
</dbReference>
<dbReference type="NCBIfam" id="NF007549">
    <property type="entry name" value="PRK10167.1"/>
    <property type="match status" value="1"/>
</dbReference>
<gene>
    <name evidence="3" type="ORF">JV35_07335</name>
    <name evidence="2" type="ORF">KP22_01120</name>
</gene>
<dbReference type="PIRSF" id="PIRSF037004">
    <property type="entry name" value="UCP037004"/>
    <property type="match status" value="1"/>
</dbReference>
<reference evidence="4 5" key="1">
    <citation type="submission" date="2014-08" db="EMBL/GenBank/DDBJ databases">
        <title>Genome sequences of NCPPB Pectobacterium isolates.</title>
        <authorList>
            <person name="Glover R.H."/>
            <person name="Sapp M."/>
            <person name="Elphinstone J."/>
        </authorList>
    </citation>
    <scope>NUCLEOTIDE SEQUENCE [LARGE SCALE GENOMIC DNA]</scope>
    <source>
        <strain evidence="3 4">NCPPB 2793</strain>
        <strain evidence="2 5">NCPPB 2795</strain>
    </source>
</reference>
<evidence type="ECO:0000313" key="3">
    <source>
        <dbReference type="EMBL" id="KFX21003.1"/>
    </source>
</evidence>
<dbReference type="Pfam" id="PF08349">
    <property type="entry name" value="DUF1722"/>
    <property type="match status" value="1"/>
</dbReference>
<organism evidence="2 5">
    <name type="scientific">Pectobacterium betavasculorum</name>
    <dbReference type="NCBI Taxonomy" id="55207"/>
    <lineage>
        <taxon>Bacteria</taxon>
        <taxon>Pseudomonadati</taxon>
        <taxon>Pseudomonadota</taxon>
        <taxon>Gammaproteobacteria</taxon>
        <taxon>Enterobacterales</taxon>
        <taxon>Pectobacteriaceae</taxon>
        <taxon>Pectobacterium</taxon>
    </lineage>
</organism>
<dbReference type="InterPro" id="IPR013560">
    <property type="entry name" value="DUF1722"/>
</dbReference>
<feature type="domain" description="DUF1722" evidence="1">
    <location>
        <begin position="193"/>
        <end position="310"/>
    </location>
</feature>
<dbReference type="InterPro" id="IPR007553">
    <property type="entry name" value="2-thiour_desulf"/>
</dbReference>
<dbReference type="Proteomes" id="UP000032869">
    <property type="component" value="Unassembled WGS sequence"/>
</dbReference>
<evidence type="ECO:0000259" key="1">
    <source>
        <dbReference type="Pfam" id="PF08349"/>
    </source>
</evidence>
<dbReference type="EMBL" id="JQHM01000001">
    <property type="protein sequence ID" value="KFX06721.1"/>
    <property type="molecule type" value="Genomic_DNA"/>
</dbReference>
<evidence type="ECO:0000313" key="4">
    <source>
        <dbReference type="Proteomes" id="UP000032869"/>
    </source>
</evidence>
<dbReference type="STRING" id="55207.KP22_01120"/>
<keyword evidence="4" id="KW-1185">Reference proteome</keyword>
<dbReference type="PANTHER" id="PTHR30087:SF0">
    <property type="entry name" value="INNER MEMBRANE PROTEIN"/>
    <property type="match status" value="1"/>
</dbReference>